<gene>
    <name evidence="2" type="ORF">O3H35_14515</name>
    <name evidence="1" type="ORF">O3H54_13980</name>
</gene>
<accession>A0A9E4ZZ47</accession>
<dbReference type="AlphaFoldDB" id="A0A9E4ZZ47"/>
<name>A0A9E4ZZ47_9EURY</name>
<protein>
    <submittedName>
        <fullName evidence="1">Uncharacterized protein</fullName>
    </submittedName>
</protein>
<dbReference type="Proteomes" id="UP001068021">
    <property type="component" value="Unassembled WGS sequence"/>
</dbReference>
<dbReference type="Proteomes" id="UP001074446">
    <property type="component" value="Unassembled WGS sequence"/>
</dbReference>
<organism evidence="1 3">
    <name type="scientific">Methanobacterium veterum</name>
    <dbReference type="NCBI Taxonomy" id="408577"/>
    <lineage>
        <taxon>Archaea</taxon>
        <taxon>Methanobacteriati</taxon>
        <taxon>Methanobacteriota</taxon>
        <taxon>Methanomada group</taxon>
        <taxon>Methanobacteria</taxon>
        <taxon>Methanobacteriales</taxon>
        <taxon>Methanobacteriaceae</taxon>
        <taxon>Methanobacterium</taxon>
    </lineage>
</organism>
<reference evidence="1" key="1">
    <citation type="submission" date="2022-12" db="EMBL/GenBank/DDBJ databases">
        <title>Reclassification of two methanogenic archaea species isolated from the Kolyma lowland permafrost.</title>
        <authorList>
            <person name="Trubitsyn V.E."/>
            <person name="Rivkina E.M."/>
            <person name="Shcherbakova V.A."/>
        </authorList>
    </citation>
    <scope>NUCLEOTIDE SEQUENCE</scope>
    <source>
        <strain evidence="1">M2</strain>
        <strain evidence="2">MK4</strain>
    </source>
</reference>
<dbReference type="RefSeq" id="WP_157197545.1">
    <property type="nucleotide sequence ID" value="NZ_JAPVER010000020.1"/>
</dbReference>
<evidence type="ECO:0000313" key="2">
    <source>
        <dbReference type="EMBL" id="MCZ3373861.1"/>
    </source>
</evidence>
<dbReference type="EMBL" id="JAPVER010000020">
    <property type="protein sequence ID" value="MCZ3366992.1"/>
    <property type="molecule type" value="Genomic_DNA"/>
</dbReference>
<dbReference type="EMBL" id="JAPVES010000030">
    <property type="protein sequence ID" value="MCZ3373861.1"/>
    <property type="molecule type" value="Genomic_DNA"/>
</dbReference>
<proteinExistence type="predicted"/>
<sequence>MSDNRNILQITANNTGILFSAQITSFTLAITLYKYHLRHECFEILLFVSFLDSVLSIFEDPDLNIIFIHKYDSFMDPRKFYAV</sequence>
<evidence type="ECO:0000313" key="3">
    <source>
        <dbReference type="Proteomes" id="UP001068021"/>
    </source>
</evidence>
<comment type="caution">
    <text evidence="1">The sequence shown here is derived from an EMBL/GenBank/DDBJ whole genome shotgun (WGS) entry which is preliminary data.</text>
</comment>
<keyword evidence="3" id="KW-1185">Reference proteome</keyword>
<evidence type="ECO:0000313" key="1">
    <source>
        <dbReference type="EMBL" id="MCZ3366992.1"/>
    </source>
</evidence>